<dbReference type="EMBL" id="JADYXP020000018">
    <property type="protein sequence ID" value="KAL0105818.1"/>
    <property type="molecule type" value="Genomic_DNA"/>
</dbReference>
<organism evidence="1 2">
    <name type="scientific">Cardiocondyla obscurior</name>
    <dbReference type="NCBI Taxonomy" id="286306"/>
    <lineage>
        <taxon>Eukaryota</taxon>
        <taxon>Metazoa</taxon>
        <taxon>Ecdysozoa</taxon>
        <taxon>Arthropoda</taxon>
        <taxon>Hexapoda</taxon>
        <taxon>Insecta</taxon>
        <taxon>Pterygota</taxon>
        <taxon>Neoptera</taxon>
        <taxon>Endopterygota</taxon>
        <taxon>Hymenoptera</taxon>
        <taxon>Apocrita</taxon>
        <taxon>Aculeata</taxon>
        <taxon>Formicoidea</taxon>
        <taxon>Formicidae</taxon>
        <taxon>Myrmicinae</taxon>
        <taxon>Cardiocondyla</taxon>
    </lineage>
</organism>
<evidence type="ECO:0000313" key="2">
    <source>
        <dbReference type="Proteomes" id="UP001430953"/>
    </source>
</evidence>
<evidence type="ECO:0000313" key="1">
    <source>
        <dbReference type="EMBL" id="KAL0105818.1"/>
    </source>
</evidence>
<comment type="caution">
    <text evidence="1">The sequence shown here is derived from an EMBL/GenBank/DDBJ whole genome shotgun (WGS) entry which is preliminary data.</text>
</comment>
<keyword evidence="2" id="KW-1185">Reference proteome</keyword>
<name>A0AAW2ESQ6_9HYME</name>
<protein>
    <submittedName>
        <fullName evidence="1">Uncharacterized protein</fullName>
    </submittedName>
</protein>
<dbReference type="AlphaFoldDB" id="A0AAW2ESQ6"/>
<proteinExistence type="predicted"/>
<dbReference type="Proteomes" id="UP001430953">
    <property type="component" value="Unassembled WGS sequence"/>
</dbReference>
<sequence length="180" mass="20772">MEDSWDYPYACVAGDREIKRESRIRRSTSSARDRAPSFRIILRNTPANCIFNGVQIIASNCEVFNSLGSPRIVLLGYSDTCLFACQDRSTCLGDRGYYFVDHIYRTIDNRTLLDLNYNDKLLLATFCSSSRCSVNKANSGWVVITLTNFYRLCFFFSRSQMCGNKYCLSIHNPFFYMVLR</sequence>
<accession>A0AAW2ESQ6</accession>
<gene>
    <name evidence="1" type="ORF">PUN28_015915</name>
</gene>
<reference evidence="1 2" key="1">
    <citation type="submission" date="2023-03" db="EMBL/GenBank/DDBJ databases">
        <title>High recombination rates correlate with genetic variation in Cardiocondyla obscurior ants.</title>
        <authorList>
            <person name="Errbii M."/>
        </authorList>
    </citation>
    <scope>NUCLEOTIDE SEQUENCE [LARGE SCALE GENOMIC DNA]</scope>
    <source>
        <strain evidence="1">Alpha-2009</strain>
        <tissue evidence="1">Whole body</tissue>
    </source>
</reference>